<dbReference type="KEGG" id="pbs:Plabr_1874"/>
<dbReference type="Proteomes" id="UP000006860">
    <property type="component" value="Chromosome"/>
</dbReference>
<proteinExistence type="predicted"/>
<sequence>MGLIVGVGGVGHLADTASAKEPIAAPAEFGSIPSPKMVQKTRQPRNQDLLALVEEAIEISGRRYLIANEHSPWQIYHGLNAFRRDFKLELNGQLVSAVDWLSTTNPQFRESPWFEKTVHGGRAHRYTVPYHFEGHPNQSLALMVMCNLPLDHQFAVDDGTITVADIVNNAKVTLNPREEQTWTLWFLTHYLDSDETWMTRYGETWSIERLVQDQIQTQVTKAACGGTHNLYALAAARNNHLRNGGSLRGVWMQADYKLKRYMVAARSLQRRDGSFPTMYFRGYGNPKTFSEQIASSGHMMEWLMVAADDKQIDDEWIERGIRYIAQKLVDHRDESAECGPLYHAVSALMLYRDRAQGTPWPNPEEQSETPLAQPNTDLAMQPLPAVTPQGVQGGMFPSTEEAPAPAEPAELKVERTAELPKIQPLQSGNVEEDSEKEEAADEELPSVSDQAAEGKLSIGLDADTEMELEFEMPSERVAEQVEILDAPEDAPQVR</sequence>
<reference evidence="3" key="1">
    <citation type="submission" date="2011-02" db="EMBL/GenBank/DDBJ databases">
        <title>The complete genome of Planctomyces brasiliensis DSM 5305.</title>
        <authorList>
            <person name="Lucas S."/>
            <person name="Copeland A."/>
            <person name="Lapidus A."/>
            <person name="Bruce D."/>
            <person name="Goodwin L."/>
            <person name="Pitluck S."/>
            <person name="Kyrpides N."/>
            <person name="Mavromatis K."/>
            <person name="Pagani I."/>
            <person name="Ivanova N."/>
            <person name="Ovchinnikova G."/>
            <person name="Lu M."/>
            <person name="Detter J.C."/>
            <person name="Han C."/>
            <person name="Land M."/>
            <person name="Hauser L."/>
            <person name="Markowitz V."/>
            <person name="Cheng J.-F."/>
            <person name="Hugenholtz P."/>
            <person name="Woyke T."/>
            <person name="Wu D."/>
            <person name="Tindall B."/>
            <person name="Pomrenke H.G."/>
            <person name="Brambilla E."/>
            <person name="Klenk H.-P."/>
            <person name="Eisen J.A."/>
        </authorList>
    </citation>
    <scope>NUCLEOTIDE SEQUENCE [LARGE SCALE GENOMIC DNA]</scope>
    <source>
        <strain evidence="3">ATCC 49424 / DSM 5305 / JCM 21570 / NBRC 103401 / IFAM 1448</strain>
    </source>
</reference>
<evidence type="ECO:0000313" key="2">
    <source>
        <dbReference type="EMBL" id="ADY59483.1"/>
    </source>
</evidence>
<name>F0SGZ8_RUBBR</name>
<evidence type="ECO:0000256" key="1">
    <source>
        <dbReference type="SAM" id="MobiDB-lite"/>
    </source>
</evidence>
<feature type="compositionally biased region" description="Basic and acidic residues" evidence="1">
    <location>
        <begin position="409"/>
        <end position="418"/>
    </location>
</feature>
<dbReference type="AlphaFoldDB" id="F0SGZ8"/>
<dbReference type="EMBL" id="CP002546">
    <property type="protein sequence ID" value="ADY59483.1"/>
    <property type="molecule type" value="Genomic_DNA"/>
</dbReference>
<protein>
    <submittedName>
        <fullName evidence="2">Uncharacterized protein</fullName>
    </submittedName>
</protein>
<keyword evidence="3" id="KW-1185">Reference proteome</keyword>
<dbReference type="eggNOG" id="ENOG5033XQY">
    <property type="taxonomic scope" value="Bacteria"/>
</dbReference>
<evidence type="ECO:0000313" key="3">
    <source>
        <dbReference type="Proteomes" id="UP000006860"/>
    </source>
</evidence>
<feature type="region of interest" description="Disordered" evidence="1">
    <location>
        <begin position="356"/>
        <end position="462"/>
    </location>
</feature>
<feature type="compositionally biased region" description="Acidic residues" evidence="1">
    <location>
        <begin position="430"/>
        <end position="444"/>
    </location>
</feature>
<dbReference type="HOGENOM" id="CLU_551936_0_0_0"/>
<organism evidence="2 3">
    <name type="scientific">Rubinisphaera brasiliensis (strain ATCC 49424 / DSM 5305 / JCM 21570 / IAM 15109 / NBRC 103401 / IFAM 1448)</name>
    <name type="common">Planctomyces brasiliensis</name>
    <dbReference type="NCBI Taxonomy" id="756272"/>
    <lineage>
        <taxon>Bacteria</taxon>
        <taxon>Pseudomonadati</taxon>
        <taxon>Planctomycetota</taxon>
        <taxon>Planctomycetia</taxon>
        <taxon>Planctomycetales</taxon>
        <taxon>Planctomycetaceae</taxon>
        <taxon>Rubinisphaera</taxon>
    </lineage>
</organism>
<gene>
    <name evidence="2" type="ordered locus">Plabr_1874</name>
</gene>
<feature type="compositionally biased region" description="Polar residues" evidence="1">
    <location>
        <begin position="368"/>
        <end position="378"/>
    </location>
</feature>
<accession>F0SGZ8</accession>